<feature type="compositionally biased region" description="Polar residues" evidence="2">
    <location>
        <begin position="223"/>
        <end position="233"/>
    </location>
</feature>
<comment type="caution">
    <text evidence="4">The sequence shown here is derived from an EMBL/GenBank/DDBJ whole genome shotgun (WGS) entry which is preliminary data.</text>
</comment>
<dbReference type="InterPro" id="IPR029071">
    <property type="entry name" value="Ubiquitin-like_domsf"/>
</dbReference>
<dbReference type="eggNOG" id="KOG0001">
    <property type="taxonomic scope" value="Eukaryota"/>
</dbReference>
<sequence length="244" mass="26890">RNKFYSNGGQIYAKTLIGKTITLDVDSFSDPVYVIKRKIQEKENIAPDQLRLIFAGQQLQDDRSLSDYNIKKECTLHMVLRLRGGMYHPSSGRNGTDEVGGEVSQRTVKIKYGPGEEDLLVVELSEGETGKSLTGKIKERLAAIRELSRELSSVEKRARDGAEDGDEERDCKKAISVLWGDAMAQLRRLALTSLASSPSPQFALSSVSQIVLPLDTAALVPTFPTSKLPTQSARLWGQGPQDPK</sequence>
<organism evidence="4 5">
    <name type="scientific">Thalassiosira oceanica</name>
    <name type="common">Marine diatom</name>
    <dbReference type="NCBI Taxonomy" id="159749"/>
    <lineage>
        <taxon>Eukaryota</taxon>
        <taxon>Sar</taxon>
        <taxon>Stramenopiles</taxon>
        <taxon>Ochrophyta</taxon>
        <taxon>Bacillariophyta</taxon>
        <taxon>Coscinodiscophyceae</taxon>
        <taxon>Thalassiosirophycidae</taxon>
        <taxon>Thalassiosirales</taxon>
        <taxon>Thalassiosiraceae</taxon>
        <taxon>Thalassiosira</taxon>
    </lineage>
</organism>
<dbReference type="SMART" id="SM00213">
    <property type="entry name" value="UBQ"/>
    <property type="match status" value="1"/>
</dbReference>
<evidence type="ECO:0000256" key="1">
    <source>
        <dbReference type="SAM" id="Coils"/>
    </source>
</evidence>
<evidence type="ECO:0000256" key="2">
    <source>
        <dbReference type="SAM" id="MobiDB-lite"/>
    </source>
</evidence>
<dbReference type="EMBL" id="AGNL01015268">
    <property type="protein sequence ID" value="EJK66099.1"/>
    <property type="molecule type" value="Genomic_DNA"/>
</dbReference>
<gene>
    <name evidence="4" type="ORF">THAOC_12997</name>
</gene>
<dbReference type="AlphaFoldDB" id="K0SMB1"/>
<evidence type="ECO:0000313" key="5">
    <source>
        <dbReference type="Proteomes" id="UP000266841"/>
    </source>
</evidence>
<proteinExistence type="predicted"/>
<feature type="domain" description="Ubiquitin-like" evidence="3">
    <location>
        <begin position="29"/>
        <end position="85"/>
    </location>
</feature>
<feature type="non-terminal residue" evidence="4">
    <location>
        <position position="1"/>
    </location>
</feature>
<keyword evidence="1" id="KW-0175">Coiled coil</keyword>
<dbReference type="PROSITE" id="PS50053">
    <property type="entry name" value="UBIQUITIN_2"/>
    <property type="match status" value="1"/>
</dbReference>
<feature type="coiled-coil region" evidence="1">
    <location>
        <begin position="137"/>
        <end position="164"/>
    </location>
</feature>
<name>K0SMB1_THAOC</name>
<dbReference type="InterPro" id="IPR050158">
    <property type="entry name" value="Ubiquitin_ubiquitin-like"/>
</dbReference>
<dbReference type="PRINTS" id="PR00348">
    <property type="entry name" value="UBIQUITIN"/>
</dbReference>
<dbReference type="FunFam" id="3.10.20.90:FF:000160">
    <property type="entry name" value="Polyubiquitin-C"/>
    <property type="match status" value="1"/>
</dbReference>
<dbReference type="InterPro" id="IPR019956">
    <property type="entry name" value="Ubiquitin_dom"/>
</dbReference>
<dbReference type="Pfam" id="PF00240">
    <property type="entry name" value="ubiquitin"/>
    <property type="match status" value="1"/>
</dbReference>
<dbReference type="SUPFAM" id="SSF54236">
    <property type="entry name" value="Ubiquitin-like"/>
    <property type="match status" value="1"/>
</dbReference>
<dbReference type="Proteomes" id="UP000266841">
    <property type="component" value="Unassembled WGS sequence"/>
</dbReference>
<dbReference type="Gene3D" id="3.10.20.90">
    <property type="entry name" value="Phosphatidylinositol 3-kinase Catalytic Subunit, Chain A, domain 1"/>
    <property type="match status" value="1"/>
</dbReference>
<dbReference type="InterPro" id="IPR000626">
    <property type="entry name" value="Ubiquitin-like_dom"/>
</dbReference>
<evidence type="ECO:0000259" key="3">
    <source>
        <dbReference type="PROSITE" id="PS50053"/>
    </source>
</evidence>
<dbReference type="PANTHER" id="PTHR10666">
    <property type="entry name" value="UBIQUITIN"/>
    <property type="match status" value="1"/>
</dbReference>
<dbReference type="OrthoDB" id="428577at2759"/>
<protein>
    <recommendedName>
        <fullName evidence="3">Ubiquitin-like domain-containing protein</fullName>
    </recommendedName>
</protein>
<feature type="region of interest" description="Disordered" evidence="2">
    <location>
        <begin position="223"/>
        <end position="244"/>
    </location>
</feature>
<reference evidence="4 5" key="1">
    <citation type="journal article" date="2012" name="Genome Biol.">
        <title>Genome and low-iron response of an oceanic diatom adapted to chronic iron limitation.</title>
        <authorList>
            <person name="Lommer M."/>
            <person name="Specht M."/>
            <person name="Roy A.S."/>
            <person name="Kraemer L."/>
            <person name="Andreson R."/>
            <person name="Gutowska M.A."/>
            <person name="Wolf J."/>
            <person name="Bergner S.V."/>
            <person name="Schilhabel M.B."/>
            <person name="Klostermeier U.C."/>
            <person name="Beiko R.G."/>
            <person name="Rosenstiel P."/>
            <person name="Hippler M."/>
            <person name="Laroche J."/>
        </authorList>
    </citation>
    <scope>NUCLEOTIDE SEQUENCE [LARGE SCALE GENOMIC DNA]</scope>
    <source>
        <strain evidence="4 5">CCMP1005</strain>
    </source>
</reference>
<keyword evidence="5" id="KW-1185">Reference proteome</keyword>
<accession>K0SMB1</accession>
<evidence type="ECO:0000313" key="4">
    <source>
        <dbReference type="EMBL" id="EJK66099.1"/>
    </source>
</evidence>